<proteinExistence type="predicted"/>
<organism evidence="2">
    <name type="scientific">Sorangium cellulosum</name>
    <name type="common">Polyangium cellulosum</name>
    <dbReference type="NCBI Taxonomy" id="56"/>
    <lineage>
        <taxon>Bacteria</taxon>
        <taxon>Pseudomonadati</taxon>
        <taxon>Myxococcota</taxon>
        <taxon>Polyangia</taxon>
        <taxon>Polyangiales</taxon>
        <taxon>Polyangiaceae</taxon>
        <taxon>Sorangium</taxon>
    </lineage>
</organism>
<name>A0A3S7UZW9_SORCE</name>
<protein>
    <submittedName>
        <fullName evidence="2">Uncharacterized protein</fullName>
    </submittedName>
</protein>
<evidence type="ECO:0000313" key="2">
    <source>
        <dbReference type="EMBL" id="AYM54301.1"/>
    </source>
</evidence>
<dbReference type="EMBL" id="MH908920">
    <property type="protein sequence ID" value="AYM54301.1"/>
    <property type="molecule type" value="Genomic_DNA"/>
</dbReference>
<accession>A0A3S7UZW9</accession>
<feature type="region of interest" description="Disordered" evidence="1">
    <location>
        <begin position="1"/>
        <end position="32"/>
    </location>
</feature>
<evidence type="ECO:0000256" key="1">
    <source>
        <dbReference type="SAM" id="MobiDB-lite"/>
    </source>
</evidence>
<dbReference type="AlphaFoldDB" id="A0A3S7UZW9"/>
<sequence length="50" mass="5444">MGHAMPACGPHREARNGAGLEPPEAHTGAQLGRFYARRNNKERENSPCCP</sequence>
<reference evidence="2" key="1">
    <citation type="journal article" date="2018" name="J. Ind. Microbiol. Biotechnol.">
        <title>Genome mining reveals uncommon alkylpyrones as type III PKS products from myxobacteria.</title>
        <authorList>
            <person name="Hug J.J."/>
            <person name="Panter F."/>
            <person name="Krug D."/>
            <person name="Muller R."/>
        </authorList>
    </citation>
    <scope>NUCLEOTIDE SEQUENCE</scope>
    <source>
        <strain evidence="2">So ce1128</strain>
    </source>
</reference>